<protein>
    <submittedName>
        <fullName evidence="1">Uncharacterized protein</fullName>
    </submittedName>
</protein>
<sequence length="120" mass="13904">MESAFRTAPETRRAQFKMVLRSAHKIYSFLAEGEQPRNLRFHDHALLVLRLTRDLQSESGNPEQDLFGLKLKRQQSLALVRGYLMRICFTGGELVRYAIDIDMIRVIASPKPFKLVRILC</sequence>
<proteinExistence type="predicted"/>
<comment type="caution">
    <text evidence="1">The sequence shown here is derived from an EMBL/GenBank/DDBJ whole genome shotgun (WGS) entry which is preliminary data.</text>
</comment>
<accession>A0ABN9PEN1</accession>
<evidence type="ECO:0000313" key="2">
    <source>
        <dbReference type="Proteomes" id="UP001189429"/>
    </source>
</evidence>
<keyword evidence="2" id="KW-1185">Reference proteome</keyword>
<dbReference type="EMBL" id="CAUYUJ010000269">
    <property type="protein sequence ID" value="CAK0789599.1"/>
    <property type="molecule type" value="Genomic_DNA"/>
</dbReference>
<dbReference type="Proteomes" id="UP001189429">
    <property type="component" value="Unassembled WGS sequence"/>
</dbReference>
<evidence type="ECO:0000313" key="1">
    <source>
        <dbReference type="EMBL" id="CAK0789599.1"/>
    </source>
</evidence>
<reference evidence="1" key="1">
    <citation type="submission" date="2023-10" db="EMBL/GenBank/DDBJ databases">
        <authorList>
            <person name="Chen Y."/>
            <person name="Shah S."/>
            <person name="Dougan E. K."/>
            <person name="Thang M."/>
            <person name="Chan C."/>
        </authorList>
    </citation>
    <scope>NUCLEOTIDE SEQUENCE [LARGE SCALE GENOMIC DNA]</scope>
</reference>
<name>A0ABN9PEN1_9DINO</name>
<gene>
    <name evidence="1" type="ORF">PCOR1329_LOCUS1127</name>
</gene>
<organism evidence="1 2">
    <name type="scientific">Prorocentrum cordatum</name>
    <dbReference type="NCBI Taxonomy" id="2364126"/>
    <lineage>
        <taxon>Eukaryota</taxon>
        <taxon>Sar</taxon>
        <taxon>Alveolata</taxon>
        <taxon>Dinophyceae</taxon>
        <taxon>Prorocentrales</taxon>
        <taxon>Prorocentraceae</taxon>
        <taxon>Prorocentrum</taxon>
    </lineage>
</organism>